<dbReference type="Gene3D" id="3.40.50.720">
    <property type="entry name" value="NAD(P)-binding Rossmann-like Domain"/>
    <property type="match status" value="2"/>
</dbReference>
<keyword evidence="1 9" id="KW-0560">Oxidoreductase</keyword>
<dbReference type="InterPro" id="IPR006140">
    <property type="entry name" value="D-isomer_DH_NAD-bd"/>
</dbReference>
<comment type="caution">
    <text evidence="12">The sequence shown here is derived from an EMBL/GenBank/DDBJ whole genome shotgun (WGS) entry which is preliminary data.</text>
</comment>
<evidence type="ECO:0000256" key="2">
    <source>
        <dbReference type="ARBA" id="ARBA00051801"/>
    </source>
</evidence>
<dbReference type="GO" id="GO:0030267">
    <property type="term" value="F:glyoxylate reductase (NADPH) activity"/>
    <property type="evidence" value="ECO:0007669"/>
    <property type="project" value="UniProtKB-EC"/>
</dbReference>
<evidence type="ECO:0000256" key="9">
    <source>
        <dbReference type="RuleBase" id="RU003719"/>
    </source>
</evidence>
<reference evidence="13" key="1">
    <citation type="submission" date="2016-01" db="EMBL/GenBank/DDBJ databases">
        <authorList>
            <person name="Mitreva M."/>
            <person name="Pepin K.H."/>
            <person name="Mihindukulasuriya K.A."/>
            <person name="Fulton R."/>
            <person name="Fronick C."/>
            <person name="O'Laughlin M."/>
            <person name="Miner T."/>
            <person name="Herter B."/>
            <person name="Rosa B.A."/>
            <person name="Cordes M."/>
            <person name="Tomlinson C."/>
            <person name="Wollam A."/>
            <person name="Palsikar V.B."/>
            <person name="Mardis E.R."/>
            <person name="Wilson R.K."/>
        </authorList>
    </citation>
    <scope>NUCLEOTIDE SEQUENCE [LARGE SCALE GENOMIC DNA]</scope>
    <source>
        <strain evidence="13">GED7749B</strain>
    </source>
</reference>
<comment type="catalytic activity">
    <reaction evidence="3">
        <text>(R)-glycerate + NADP(+) = 3-hydroxypyruvate + NADPH + H(+)</text>
        <dbReference type="Rhea" id="RHEA:18657"/>
        <dbReference type="ChEBI" id="CHEBI:15378"/>
        <dbReference type="ChEBI" id="CHEBI:16659"/>
        <dbReference type="ChEBI" id="CHEBI:17180"/>
        <dbReference type="ChEBI" id="CHEBI:57783"/>
        <dbReference type="ChEBI" id="CHEBI:58349"/>
        <dbReference type="EC" id="1.1.1.81"/>
    </reaction>
</comment>
<dbReference type="AlphaFoldDB" id="A0A133KJL5"/>
<dbReference type="InterPro" id="IPR036291">
    <property type="entry name" value="NAD(P)-bd_dom_sf"/>
</dbReference>
<dbReference type="GO" id="GO:0051287">
    <property type="term" value="F:NAD binding"/>
    <property type="evidence" value="ECO:0007669"/>
    <property type="project" value="InterPro"/>
</dbReference>
<dbReference type="Pfam" id="PF00389">
    <property type="entry name" value="2-Hacid_dh"/>
    <property type="match status" value="1"/>
</dbReference>
<protein>
    <recommendedName>
        <fullName evidence="8">Glyoxylate/hydroxypyruvate reductase B</fullName>
        <ecNumber evidence="6">1.1.1.79</ecNumber>
        <ecNumber evidence="7">1.1.1.81</ecNumber>
    </recommendedName>
</protein>
<organism evidence="12 13">
    <name type="scientific">Heyndrickxia coagulans</name>
    <name type="common">Weizmannia coagulans</name>
    <dbReference type="NCBI Taxonomy" id="1398"/>
    <lineage>
        <taxon>Bacteria</taxon>
        <taxon>Bacillati</taxon>
        <taxon>Bacillota</taxon>
        <taxon>Bacilli</taxon>
        <taxon>Bacillales</taxon>
        <taxon>Bacillaceae</taxon>
        <taxon>Heyndrickxia</taxon>
    </lineage>
</organism>
<sequence length="328" mass="36457">MARLAKKVLVYSELSGDLIEKLKETFEVRYIPGGKDISDLLPDLAEADGLLGSWLRAGKELLDHAPALKIISNITVGYDNLDIPLLTERGIMATNTPGVLDETTADTIFGLMLAAARRFTELDRLVKNGNWKAPVSTEHYGIDIHHKTLGIIGMGRIGSKIAKRAHFGFDMDILYHNRSRDPEAEQLYDAVYCELDELLEKSDFICLMVPLTPETHRLIGEREFKMMKKTAVFVNGSRGKTVDEAALVKALQEKIIYAAGLDVYEQEPVSPDNPLLKMDNVVTLPHVGSATHETRYAMAKLAVENLTKGLLGECPPNLINREVFRSRA</sequence>
<evidence type="ECO:0000256" key="7">
    <source>
        <dbReference type="ARBA" id="ARBA00066674"/>
    </source>
</evidence>
<dbReference type="InterPro" id="IPR006139">
    <property type="entry name" value="D-isomer_2_OHA_DH_cat_dom"/>
</dbReference>
<evidence type="ECO:0000256" key="5">
    <source>
        <dbReference type="ARBA" id="ARBA00061278"/>
    </source>
</evidence>
<gene>
    <name evidence="12" type="ORF">HMPREF3213_02537</name>
</gene>
<comment type="catalytic activity">
    <reaction evidence="4">
        <text>glycolate + NADP(+) = glyoxylate + NADPH + H(+)</text>
        <dbReference type="Rhea" id="RHEA:10992"/>
        <dbReference type="ChEBI" id="CHEBI:15378"/>
        <dbReference type="ChEBI" id="CHEBI:29805"/>
        <dbReference type="ChEBI" id="CHEBI:36655"/>
        <dbReference type="ChEBI" id="CHEBI:57783"/>
        <dbReference type="ChEBI" id="CHEBI:58349"/>
        <dbReference type="EC" id="1.1.1.79"/>
    </reaction>
</comment>
<dbReference type="EC" id="1.1.1.79" evidence="6"/>
<evidence type="ECO:0000259" key="11">
    <source>
        <dbReference type="Pfam" id="PF02826"/>
    </source>
</evidence>
<evidence type="ECO:0000256" key="3">
    <source>
        <dbReference type="ARBA" id="ARBA00052239"/>
    </source>
</evidence>
<evidence type="ECO:0000256" key="8">
    <source>
        <dbReference type="ARBA" id="ARBA00073362"/>
    </source>
</evidence>
<dbReference type="GO" id="GO:0016618">
    <property type="term" value="F:hydroxypyruvate reductase [NAD(P)H] activity"/>
    <property type="evidence" value="ECO:0007669"/>
    <property type="project" value="UniProtKB-EC"/>
</dbReference>
<keyword evidence="12" id="KW-0670">Pyruvate</keyword>
<dbReference type="SUPFAM" id="SSF51735">
    <property type="entry name" value="NAD(P)-binding Rossmann-fold domains"/>
    <property type="match status" value="1"/>
</dbReference>
<evidence type="ECO:0000256" key="6">
    <source>
        <dbReference type="ARBA" id="ARBA00066661"/>
    </source>
</evidence>
<dbReference type="Proteomes" id="UP000070376">
    <property type="component" value="Unassembled WGS sequence"/>
</dbReference>
<evidence type="ECO:0000256" key="1">
    <source>
        <dbReference type="ARBA" id="ARBA00023002"/>
    </source>
</evidence>
<dbReference type="PATRIC" id="fig|1398.22.peg.2538"/>
<accession>A0A133KJL5</accession>
<proteinExistence type="inferred from homology"/>
<dbReference type="InterPro" id="IPR050223">
    <property type="entry name" value="D-isomer_2-hydroxyacid_DH"/>
</dbReference>
<dbReference type="PROSITE" id="PS00065">
    <property type="entry name" value="D_2_HYDROXYACID_DH_1"/>
    <property type="match status" value="1"/>
</dbReference>
<dbReference type="SUPFAM" id="SSF52283">
    <property type="entry name" value="Formate/glycerate dehydrogenase catalytic domain-like"/>
    <property type="match status" value="1"/>
</dbReference>
<dbReference type="PANTHER" id="PTHR10996:SF283">
    <property type="entry name" value="GLYOXYLATE_HYDROXYPYRUVATE REDUCTASE B"/>
    <property type="match status" value="1"/>
</dbReference>
<evidence type="ECO:0000313" key="13">
    <source>
        <dbReference type="Proteomes" id="UP000070376"/>
    </source>
</evidence>
<evidence type="ECO:0000313" key="12">
    <source>
        <dbReference type="EMBL" id="KWZ79674.1"/>
    </source>
</evidence>
<dbReference type="EMBL" id="LRPN01000112">
    <property type="protein sequence ID" value="KWZ79674.1"/>
    <property type="molecule type" value="Genomic_DNA"/>
</dbReference>
<dbReference type="InterPro" id="IPR029752">
    <property type="entry name" value="D-isomer_DH_CS1"/>
</dbReference>
<dbReference type="FunFam" id="3.40.50.720:FF:000026">
    <property type="entry name" value="Glyoxylate/hydroxypyruvate reductase B"/>
    <property type="match status" value="1"/>
</dbReference>
<name>A0A133KJL5_HEYCO</name>
<feature type="domain" description="D-isomer specific 2-hydroxyacid dehydrogenase catalytic" evidence="10">
    <location>
        <begin position="8"/>
        <end position="320"/>
    </location>
</feature>
<comment type="catalytic activity">
    <reaction evidence="2">
        <text>(R)-glycerate + NAD(+) = 3-hydroxypyruvate + NADH + H(+)</text>
        <dbReference type="Rhea" id="RHEA:17905"/>
        <dbReference type="ChEBI" id="CHEBI:15378"/>
        <dbReference type="ChEBI" id="CHEBI:16659"/>
        <dbReference type="ChEBI" id="CHEBI:17180"/>
        <dbReference type="ChEBI" id="CHEBI:57540"/>
        <dbReference type="ChEBI" id="CHEBI:57945"/>
        <dbReference type="EC" id="1.1.1.81"/>
    </reaction>
</comment>
<dbReference type="GO" id="GO:0005829">
    <property type="term" value="C:cytosol"/>
    <property type="evidence" value="ECO:0007669"/>
    <property type="project" value="TreeGrafter"/>
</dbReference>
<dbReference type="Pfam" id="PF02826">
    <property type="entry name" value="2-Hacid_dh_C"/>
    <property type="match status" value="1"/>
</dbReference>
<dbReference type="CDD" id="cd05301">
    <property type="entry name" value="GDH"/>
    <property type="match status" value="1"/>
</dbReference>
<evidence type="ECO:0000259" key="10">
    <source>
        <dbReference type="Pfam" id="PF00389"/>
    </source>
</evidence>
<dbReference type="PANTHER" id="PTHR10996">
    <property type="entry name" value="2-HYDROXYACID DEHYDROGENASE-RELATED"/>
    <property type="match status" value="1"/>
</dbReference>
<comment type="similarity">
    <text evidence="5">Belongs to the D-isomer specific 2-hydroxyacid dehydrogenase family. GhrB subfamily.</text>
</comment>
<evidence type="ECO:0000256" key="4">
    <source>
        <dbReference type="ARBA" id="ARBA00052769"/>
    </source>
</evidence>
<dbReference type="EC" id="1.1.1.81" evidence="7"/>
<feature type="domain" description="D-isomer specific 2-hydroxyacid dehydrogenase NAD-binding" evidence="11">
    <location>
        <begin position="109"/>
        <end position="288"/>
    </location>
</feature>